<evidence type="ECO:0000256" key="1">
    <source>
        <dbReference type="ARBA" id="ARBA00004123"/>
    </source>
</evidence>
<dbReference type="Gene3D" id="1.10.8.10">
    <property type="entry name" value="DNA helicase RuvA subunit, C-terminal domain"/>
    <property type="match status" value="1"/>
</dbReference>
<evidence type="ECO:0000259" key="10">
    <source>
        <dbReference type="PROSITE" id="PS51281"/>
    </source>
</evidence>
<protein>
    <submittedName>
        <fullName evidence="11">NTF2-like protein</fullName>
    </submittedName>
</protein>
<evidence type="ECO:0000256" key="2">
    <source>
        <dbReference type="ARBA" id="ARBA00009285"/>
    </source>
</evidence>
<dbReference type="SUPFAM" id="SSF54427">
    <property type="entry name" value="NTF2-like"/>
    <property type="match status" value="1"/>
</dbReference>
<dbReference type="EMBL" id="JACYCC010000398">
    <property type="protein sequence ID" value="KAF8666777.1"/>
    <property type="molecule type" value="Genomic_DNA"/>
</dbReference>
<dbReference type="InterPro" id="IPR002075">
    <property type="entry name" value="NTF2_dom"/>
</dbReference>
<dbReference type="GO" id="GO:0003723">
    <property type="term" value="F:RNA binding"/>
    <property type="evidence" value="ECO:0007669"/>
    <property type="project" value="TreeGrafter"/>
</dbReference>
<dbReference type="PROSITE" id="PS51281">
    <property type="entry name" value="TAP_C"/>
    <property type="match status" value="1"/>
</dbReference>
<comment type="similarity">
    <text evidence="2">Belongs to the NXF family.</text>
</comment>
<dbReference type="Gene3D" id="3.80.10.10">
    <property type="entry name" value="Ribonuclease Inhibitor"/>
    <property type="match status" value="1"/>
</dbReference>
<feature type="compositionally biased region" description="Gly residues" evidence="8">
    <location>
        <begin position="105"/>
        <end position="118"/>
    </location>
</feature>
<evidence type="ECO:0000256" key="8">
    <source>
        <dbReference type="SAM" id="MobiDB-lite"/>
    </source>
</evidence>
<name>A0A8H7LFL2_9AGAM</name>
<dbReference type="PROSITE" id="PS50177">
    <property type="entry name" value="NTF2_DOMAIN"/>
    <property type="match status" value="1"/>
</dbReference>
<dbReference type="Gene3D" id="3.10.450.50">
    <property type="match status" value="1"/>
</dbReference>
<dbReference type="PANTHER" id="PTHR10662:SF22">
    <property type="entry name" value="NUCLEAR RNA EXPORT FACTOR 1"/>
    <property type="match status" value="1"/>
</dbReference>
<dbReference type="AlphaFoldDB" id="A0A8H7LFL2"/>
<comment type="caution">
    <text evidence="11">The sequence shown here is derived from an EMBL/GenBank/DDBJ whole genome shotgun (WGS) entry which is preliminary data.</text>
</comment>
<gene>
    <name evidence="11" type="ORF">RHS04_09507</name>
</gene>
<feature type="compositionally biased region" description="Polar residues" evidence="8">
    <location>
        <begin position="133"/>
        <end position="142"/>
    </location>
</feature>
<dbReference type="InterPro" id="IPR032675">
    <property type="entry name" value="LRR_dom_sf"/>
</dbReference>
<evidence type="ECO:0000256" key="3">
    <source>
        <dbReference type="ARBA" id="ARBA00022448"/>
    </source>
</evidence>
<feature type="compositionally biased region" description="Acidic residues" evidence="8">
    <location>
        <begin position="1116"/>
        <end position="1125"/>
    </location>
</feature>
<dbReference type="GO" id="GO:0016973">
    <property type="term" value="P:poly(A)+ mRNA export from nucleus"/>
    <property type="evidence" value="ECO:0007669"/>
    <property type="project" value="TreeGrafter"/>
</dbReference>
<dbReference type="SUPFAM" id="SSF46934">
    <property type="entry name" value="UBA-like"/>
    <property type="match status" value="1"/>
</dbReference>
<dbReference type="InterPro" id="IPR005637">
    <property type="entry name" value="TAP_C_dom"/>
</dbReference>
<dbReference type="InterPro" id="IPR009060">
    <property type="entry name" value="UBA-like_sf"/>
</dbReference>
<comment type="subcellular location">
    <subcellularLocation>
        <location evidence="1">Nucleus</location>
    </subcellularLocation>
</comment>
<feature type="region of interest" description="Disordered" evidence="8">
    <location>
        <begin position="52"/>
        <end position="144"/>
    </location>
</feature>
<keyword evidence="3" id="KW-0813">Transport</keyword>
<dbReference type="Pfam" id="PF03985">
    <property type="entry name" value="Paf1"/>
    <property type="match status" value="1"/>
</dbReference>
<dbReference type="Pfam" id="PF22602">
    <property type="entry name" value="NXF_NTF2"/>
    <property type="match status" value="1"/>
</dbReference>
<evidence type="ECO:0000256" key="4">
    <source>
        <dbReference type="ARBA" id="ARBA00022614"/>
    </source>
</evidence>
<dbReference type="GO" id="GO:0016593">
    <property type="term" value="C:Cdc73/Paf1 complex"/>
    <property type="evidence" value="ECO:0007669"/>
    <property type="project" value="InterPro"/>
</dbReference>
<dbReference type="CDD" id="cd14342">
    <property type="entry name" value="UBA_TAP-C"/>
    <property type="match status" value="1"/>
</dbReference>
<evidence type="ECO:0000256" key="6">
    <source>
        <dbReference type="ARBA" id="ARBA00022816"/>
    </source>
</evidence>
<feature type="domain" description="NTF2" evidence="9">
    <location>
        <begin position="362"/>
        <end position="558"/>
    </location>
</feature>
<keyword evidence="6" id="KW-0509">mRNA transport</keyword>
<feature type="domain" description="TAP-C" evidence="10">
    <location>
        <begin position="607"/>
        <end position="661"/>
    </location>
</feature>
<keyword evidence="7" id="KW-0539">Nucleus</keyword>
<accession>A0A8H7LFL2</accession>
<dbReference type="PANTHER" id="PTHR10662">
    <property type="entry name" value="NUCLEAR RNA EXPORT FACTOR"/>
    <property type="match status" value="1"/>
</dbReference>
<evidence type="ECO:0000256" key="5">
    <source>
        <dbReference type="ARBA" id="ARBA00022737"/>
    </source>
</evidence>
<evidence type="ECO:0000256" key="7">
    <source>
        <dbReference type="ARBA" id="ARBA00023242"/>
    </source>
</evidence>
<keyword evidence="5" id="KW-0677">Repeat</keyword>
<dbReference type="InterPro" id="IPR007133">
    <property type="entry name" value="RNA_pol_II-assoc_Paf1"/>
</dbReference>
<feature type="region of interest" description="Disordered" evidence="8">
    <location>
        <begin position="1093"/>
        <end position="1125"/>
    </location>
</feature>
<dbReference type="SMART" id="SM00804">
    <property type="entry name" value="TAP_C"/>
    <property type="match status" value="1"/>
</dbReference>
<sequence>MTGWSVAADTDDDRRSTVCYLEMYSASMSAPAPHPGTSTPRKKNLALGALRNAGLIDPSDSPMKDTSTRTRRKLLDKPARGVDNPAEKGTRTSTRPKPNGIPIRGAGGASLGTRGAGGPTRPRRDALSKGSDAPSSSRTLTGSAPGRIMPIELLREFIKKRYNPELRFLNLENMAEDELLKSKNILPPDDENASRQVGPALLKLAGQLQPQPESISFANNSFTNLHSLRMLPTFLPQLKNISFQNNEIRMWKDLEAIIPNEQKHRDAVSSIREIILMGNPVHSTELAKGDLTAYRSEVVRRFPNLDMLDQEPIVKIGFDVPLPEIMERDRALEKDKNVQWPVATSFLVDMKAGFMGPGIEATTVEFLTKYFELFDSNRTLLAPAYSPRATFSLSLNTSIPPRARIRGYHSHLPHQKELTWKAWMDVGSRNLMRVAKLEKTTNFLRSTAEDVIKALTAIPGTRHDVTGAGGATIEGGSPVGSPAAGKFVVDAFTCLGVLPGEGDAGIVLFINVHGEFAEQPTGGLRSFDRVFVVAPSPPDSPSYAAGWRVTILSDQLTVRGYSANEAWVPGPIVVQNVNSGKGTTPVPAPMPSMEMAPMDPILADLSEPQRALMAECAGRTGLNGQYSRMCLEGNGWDLAKALANFEELKGLYSPNRLAFKFVLVSEFVDFIYILNGFEQMITYLSALGVSPTALVLKDCLSSTMSSKKGKLDLLVKVRYTNPLPAPPCPPKLLNIPTHPNRYVRPEFTATLAAETPLPMVVDSECGMPLDLFGWDGLWDGRMEYQELNPTEPIELDEADAELLFEPPSHAHVPAATNGHSLPSTPSVNVQPNVSWLRRAEYASRSMTRQGNGPEMPLEEEITVDASLPAQIAVIEKSFDALPPLNSLTHPTRKDADGKPLTVASSFELLPDVDIWANPYLQIRFIERPGERPLDMPDPRLDCGILRPQQTEDDEHFISFYLPTEDADAEAFKARRRAPVTAVMNETTDFEFQRDYESAKIENDITNEFLVVIDEGGMNADGTPVISGHAGQSDGVHSVEGVHEGRKSGAYYKAVERKIVLKKKPVIKGQEIDYTDKWDVIKLFHIPIAAEDQEERNELQAEVTDPQWTFGRLDAPGEADEEMAAD</sequence>
<dbReference type="Pfam" id="PF03943">
    <property type="entry name" value="TAP_C"/>
    <property type="match status" value="1"/>
</dbReference>
<dbReference type="GO" id="GO:0006368">
    <property type="term" value="P:transcription elongation by RNA polymerase II"/>
    <property type="evidence" value="ECO:0007669"/>
    <property type="project" value="InterPro"/>
</dbReference>
<reference evidence="11" key="1">
    <citation type="submission" date="2020-09" db="EMBL/GenBank/DDBJ databases">
        <title>Comparative genome analyses of four rice-infecting Rhizoctonia solani isolates reveal extensive enrichment of homogalacturonan modification genes.</title>
        <authorList>
            <person name="Lee D.-Y."/>
            <person name="Jeon J."/>
            <person name="Kim K.-T."/>
            <person name="Cheong K."/>
            <person name="Song H."/>
            <person name="Choi G."/>
            <person name="Ko J."/>
            <person name="Opiyo S.O."/>
            <person name="Zuo S."/>
            <person name="Madhav S."/>
            <person name="Lee Y.-H."/>
            <person name="Wang G.-L."/>
        </authorList>
    </citation>
    <scope>NUCLEOTIDE SEQUENCE</scope>
    <source>
        <strain evidence="11">AG1-IA YN-7</strain>
    </source>
</reference>
<evidence type="ECO:0000313" key="12">
    <source>
        <dbReference type="Proteomes" id="UP000650582"/>
    </source>
</evidence>
<dbReference type="InterPro" id="IPR018222">
    <property type="entry name" value="Nuclear_transport_factor_2_euk"/>
</dbReference>
<dbReference type="InterPro" id="IPR030217">
    <property type="entry name" value="NXF_fam"/>
</dbReference>
<organism evidence="11 12">
    <name type="scientific">Rhizoctonia solani</name>
    <dbReference type="NCBI Taxonomy" id="456999"/>
    <lineage>
        <taxon>Eukaryota</taxon>
        <taxon>Fungi</taxon>
        <taxon>Dikarya</taxon>
        <taxon>Basidiomycota</taxon>
        <taxon>Agaricomycotina</taxon>
        <taxon>Agaricomycetes</taxon>
        <taxon>Cantharellales</taxon>
        <taxon>Ceratobasidiaceae</taxon>
        <taxon>Rhizoctonia</taxon>
    </lineage>
</organism>
<evidence type="ECO:0000313" key="11">
    <source>
        <dbReference type="EMBL" id="KAF8666777.1"/>
    </source>
</evidence>
<dbReference type="Proteomes" id="UP000650582">
    <property type="component" value="Unassembled WGS sequence"/>
</dbReference>
<dbReference type="SUPFAM" id="SSF52058">
    <property type="entry name" value="L domain-like"/>
    <property type="match status" value="1"/>
</dbReference>
<feature type="compositionally biased region" description="Basic and acidic residues" evidence="8">
    <location>
        <begin position="62"/>
        <end position="90"/>
    </location>
</feature>
<evidence type="ECO:0000259" key="9">
    <source>
        <dbReference type="PROSITE" id="PS50177"/>
    </source>
</evidence>
<proteinExistence type="inferred from homology"/>
<keyword evidence="4" id="KW-0433">Leucine-rich repeat</keyword>
<dbReference type="InterPro" id="IPR032710">
    <property type="entry name" value="NTF2-like_dom_sf"/>
</dbReference>